<organism evidence="2 3">
    <name type="scientific">Streptomyces hyaluromycini</name>
    <dbReference type="NCBI Taxonomy" id="1377993"/>
    <lineage>
        <taxon>Bacteria</taxon>
        <taxon>Bacillati</taxon>
        <taxon>Actinomycetota</taxon>
        <taxon>Actinomycetes</taxon>
        <taxon>Kitasatosporales</taxon>
        <taxon>Streptomycetaceae</taxon>
        <taxon>Streptomyces</taxon>
    </lineage>
</organism>
<evidence type="ECO:0000313" key="2">
    <source>
        <dbReference type="EMBL" id="MER7186760.1"/>
    </source>
</evidence>
<gene>
    <name evidence="2" type="ORF">ABT404_46125</name>
</gene>
<comment type="caution">
    <text evidence="2">The sequence shown here is derived from an EMBL/GenBank/DDBJ whole genome shotgun (WGS) entry which is preliminary data.</text>
</comment>
<keyword evidence="3" id="KW-1185">Reference proteome</keyword>
<evidence type="ECO:0000313" key="3">
    <source>
        <dbReference type="Proteomes" id="UP001474181"/>
    </source>
</evidence>
<dbReference type="Proteomes" id="UP001474181">
    <property type="component" value="Unassembled WGS sequence"/>
</dbReference>
<dbReference type="EMBL" id="JBEPEK010000655">
    <property type="protein sequence ID" value="MER7186760.1"/>
    <property type="molecule type" value="Genomic_DNA"/>
</dbReference>
<dbReference type="RefSeq" id="WP_350790675.1">
    <property type="nucleotide sequence ID" value="NZ_JBEPEK010000655.1"/>
</dbReference>
<feature type="region of interest" description="Disordered" evidence="1">
    <location>
        <begin position="1"/>
        <end position="24"/>
    </location>
</feature>
<accession>A0ABV1XCK1</accession>
<protein>
    <submittedName>
        <fullName evidence="2">Uncharacterized protein</fullName>
    </submittedName>
</protein>
<evidence type="ECO:0000256" key="1">
    <source>
        <dbReference type="SAM" id="MobiDB-lite"/>
    </source>
</evidence>
<sequence>QAHQNAQALLPRRRGKSGLQTVEQEGLGPPNVALIYRLASLWSGQDALWGQLGAKGGTRGESDSQG</sequence>
<reference evidence="2 3" key="1">
    <citation type="submission" date="2024-06" db="EMBL/GenBank/DDBJ databases">
        <title>The Natural Products Discovery Center: Release of the First 8490 Sequenced Strains for Exploring Actinobacteria Biosynthetic Diversity.</title>
        <authorList>
            <person name="Kalkreuter E."/>
            <person name="Kautsar S.A."/>
            <person name="Yang D."/>
            <person name="Bader C.D."/>
            <person name="Teijaro C.N."/>
            <person name="Fluegel L."/>
            <person name="Davis C.M."/>
            <person name="Simpson J.R."/>
            <person name="Lauterbach L."/>
            <person name="Steele A.D."/>
            <person name="Gui C."/>
            <person name="Meng S."/>
            <person name="Li G."/>
            <person name="Viehrig K."/>
            <person name="Ye F."/>
            <person name="Su P."/>
            <person name="Kiefer A.F."/>
            <person name="Nichols A."/>
            <person name="Cepeda A.J."/>
            <person name="Yan W."/>
            <person name="Fan B."/>
            <person name="Jiang Y."/>
            <person name="Adhikari A."/>
            <person name="Zheng C.-J."/>
            <person name="Schuster L."/>
            <person name="Cowan T.M."/>
            <person name="Smanski M.J."/>
            <person name="Chevrette M.G."/>
            <person name="De Carvalho L.P.S."/>
            <person name="Shen B."/>
        </authorList>
    </citation>
    <scope>NUCLEOTIDE SEQUENCE [LARGE SCALE GENOMIC DNA]</scope>
    <source>
        <strain evidence="2 3">NPDC000234</strain>
    </source>
</reference>
<feature type="non-terminal residue" evidence="2">
    <location>
        <position position="1"/>
    </location>
</feature>
<name>A0ABV1XCK1_9ACTN</name>
<proteinExistence type="predicted"/>